<gene>
    <name evidence="8" type="ORF">AMQ22_01790</name>
</gene>
<evidence type="ECO:0000259" key="7">
    <source>
        <dbReference type="PROSITE" id="PS50850"/>
    </source>
</evidence>
<comment type="caution">
    <text evidence="8">The sequence shown here is derived from an EMBL/GenBank/DDBJ whole genome shotgun (WGS) entry which is preliminary data.</text>
</comment>
<keyword evidence="4 6" id="KW-1133">Transmembrane helix</keyword>
<feature type="transmembrane region" description="Helical" evidence="6">
    <location>
        <begin position="75"/>
        <end position="94"/>
    </location>
</feature>
<dbReference type="SUPFAM" id="SSF103473">
    <property type="entry name" value="MFS general substrate transporter"/>
    <property type="match status" value="1"/>
</dbReference>
<evidence type="ECO:0000256" key="4">
    <source>
        <dbReference type="ARBA" id="ARBA00022989"/>
    </source>
</evidence>
<keyword evidence="2" id="KW-1003">Cell membrane</keyword>
<feature type="transmembrane region" description="Helical" evidence="6">
    <location>
        <begin position="211"/>
        <end position="233"/>
    </location>
</feature>
<dbReference type="InterPro" id="IPR011701">
    <property type="entry name" value="MFS"/>
</dbReference>
<evidence type="ECO:0000313" key="8">
    <source>
        <dbReference type="EMBL" id="KYC48932.1"/>
    </source>
</evidence>
<dbReference type="PATRIC" id="fig|1705409.3.peg.1887"/>
<feature type="transmembrane region" description="Helical" evidence="6">
    <location>
        <begin position="239"/>
        <end position="257"/>
    </location>
</feature>
<feature type="transmembrane region" description="Helical" evidence="6">
    <location>
        <begin position="163"/>
        <end position="180"/>
    </location>
</feature>
<dbReference type="GO" id="GO:0022857">
    <property type="term" value="F:transmembrane transporter activity"/>
    <property type="evidence" value="ECO:0007669"/>
    <property type="project" value="InterPro"/>
</dbReference>
<evidence type="ECO:0000256" key="3">
    <source>
        <dbReference type="ARBA" id="ARBA00022692"/>
    </source>
</evidence>
<dbReference type="Pfam" id="PF07690">
    <property type="entry name" value="MFS_1"/>
    <property type="match status" value="1"/>
</dbReference>
<reference evidence="8 9" key="1">
    <citation type="journal article" date="2016" name="ISME J.">
        <title>Chasing the elusive Euryarchaeota class WSA2: genomes reveal a uniquely fastidious methyl-reducing methanogen.</title>
        <authorList>
            <person name="Nobu M.K."/>
            <person name="Narihiro T."/>
            <person name="Kuroda K."/>
            <person name="Mei R."/>
            <person name="Liu W.T."/>
        </authorList>
    </citation>
    <scope>NUCLEOTIDE SEQUENCE [LARGE SCALE GENOMIC DNA]</scope>
    <source>
        <strain evidence="8">U1lsi0528_Bin055</strain>
    </source>
</reference>
<dbReference type="InterPro" id="IPR036259">
    <property type="entry name" value="MFS_trans_sf"/>
</dbReference>
<accession>A0A150IVF7</accession>
<dbReference type="EMBL" id="LNGC01000116">
    <property type="protein sequence ID" value="KYC48932.1"/>
    <property type="molecule type" value="Genomic_DNA"/>
</dbReference>
<evidence type="ECO:0000313" key="9">
    <source>
        <dbReference type="Proteomes" id="UP000075398"/>
    </source>
</evidence>
<dbReference type="Proteomes" id="UP000075398">
    <property type="component" value="Unassembled WGS sequence"/>
</dbReference>
<sequence>MLSKNPKKLLILLGSIAFLVQGDNYAAAPLLVSIAKDLNLSIPSAALSVSSYMIPFGIFTLVFGPLADRFGKAKILNLAAFCTAIFSMLCAIAFDLTSLCILRGINGAFAAAVLPVAVSLVGDSFEDSKRQNALGALIGMMFLGGAVSPGIGGLVSYYGSWRLLYLIYGIAELIVAIIMIKSLERNPGVITSLNFIDVYKKSFNNKNLMKVVSILFFLGFSVFGSFMFSGKFIQDTLDYNILFVGALLSLFGLATAIGGRRAGSLKQMFGNNLLVYAGFLGGVSWGSMILWNNPFLISLSLIGFGFAFILLQSTIIQTAQQLMPKQRGTVMSLASFNMFIGGGIGTFINGKILSLFGFVPIFMISSIIIFVVGLIISSYLNNTK</sequence>
<dbReference type="InterPro" id="IPR020846">
    <property type="entry name" value="MFS_dom"/>
</dbReference>
<feature type="transmembrane region" description="Helical" evidence="6">
    <location>
        <begin position="295"/>
        <end position="316"/>
    </location>
</feature>
<feature type="transmembrane region" description="Helical" evidence="6">
    <location>
        <begin position="133"/>
        <end position="157"/>
    </location>
</feature>
<evidence type="ECO:0000256" key="1">
    <source>
        <dbReference type="ARBA" id="ARBA00004651"/>
    </source>
</evidence>
<dbReference type="InterPro" id="IPR050189">
    <property type="entry name" value="MFS_Efflux_Transporters"/>
</dbReference>
<proteinExistence type="predicted"/>
<feature type="domain" description="Major facilitator superfamily (MFS) profile" evidence="7">
    <location>
        <begin position="9"/>
        <end position="384"/>
    </location>
</feature>
<protein>
    <submittedName>
        <fullName evidence="8">Bicyclomycin/multidrug efflux system</fullName>
    </submittedName>
</protein>
<dbReference type="Gene3D" id="1.20.1250.20">
    <property type="entry name" value="MFS general substrate transporter like domains"/>
    <property type="match status" value="1"/>
</dbReference>
<evidence type="ECO:0000256" key="2">
    <source>
        <dbReference type="ARBA" id="ARBA00022475"/>
    </source>
</evidence>
<feature type="transmembrane region" description="Helical" evidence="6">
    <location>
        <begin position="42"/>
        <end position="63"/>
    </location>
</feature>
<organism evidence="8 9">
    <name type="scientific">Candidatus Methanofastidiosum methylothiophilum</name>
    <dbReference type="NCBI Taxonomy" id="1705564"/>
    <lineage>
        <taxon>Archaea</taxon>
        <taxon>Methanobacteriati</taxon>
        <taxon>Methanobacteriota</taxon>
        <taxon>Stenosarchaea group</taxon>
        <taxon>Candidatus Methanofastidiosia</taxon>
        <taxon>Candidatus Methanofastidiosales</taxon>
        <taxon>Candidatus Methanofastidiosaceae</taxon>
        <taxon>Candidatus Methanofastidiosum</taxon>
    </lineage>
</organism>
<dbReference type="CDD" id="cd17324">
    <property type="entry name" value="MFS_NepI_like"/>
    <property type="match status" value="1"/>
</dbReference>
<feature type="transmembrane region" description="Helical" evidence="6">
    <location>
        <begin position="328"/>
        <end position="348"/>
    </location>
</feature>
<dbReference type="AlphaFoldDB" id="A0A150IVF7"/>
<feature type="transmembrane region" description="Helical" evidence="6">
    <location>
        <begin position="269"/>
        <end position="289"/>
    </location>
</feature>
<keyword evidence="3 6" id="KW-0812">Transmembrane</keyword>
<feature type="transmembrane region" description="Helical" evidence="6">
    <location>
        <begin position="354"/>
        <end position="380"/>
    </location>
</feature>
<dbReference type="GO" id="GO:0005886">
    <property type="term" value="C:plasma membrane"/>
    <property type="evidence" value="ECO:0007669"/>
    <property type="project" value="UniProtKB-SubCell"/>
</dbReference>
<comment type="subcellular location">
    <subcellularLocation>
        <location evidence="1">Cell membrane</location>
        <topology evidence="1">Multi-pass membrane protein</topology>
    </subcellularLocation>
</comment>
<dbReference type="PANTHER" id="PTHR43124">
    <property type="entry name" value="PURINE EFFLUX PUMP PBUE"/>
    <property type="match status" value="1"/>
</dbReference>
<keyword evidence="5 6" id="KW-0472">Membrane</keyword>
<name>A0A150IVF7_9EURY</name>
<feature type="transmembrane region" description="Helical" evidence="6">
    <location>
        <begin position="100"/>
        <end position="121"/>
    </location>
</feature>
<dbReference type="PROSITE" id="PS50850">
    <property type="entry name" value="MFS"/>
    <property type="match status" value="1"/>
</dbReference>
<evidence type="ECO:0000256" key="6">
    <source>
        <dbReference type="SAM" id="Phobius"/>
    </source>
</evidence>
<dbReference type="PANTHER" id="PTHR43124:SF3">
    <property type="entry name" value="CHLORAMPHENICOL EFFLUX PUMP RV0191"/>
    <property type="match status" value="1"/>
</dbReference>
<evidence type="ECO:0000256" key="5">
    <source>
        <dbReference type="ARBA" id="ARBA00023136"/>
    </source>
</evidence>